<dbReference type="GO" id="GO:0005221">
    <property type="term" value="F:intracellularly cyclic nucleotide-activated monoatomic cation channel activity"/>
    <property type="evidence" value="ECO:0007669"/>
    <property type="project" value="InterPro"/>
</dbReference>
<accession>A0A7S0QBE0</accession>
<reference evidence="3" key="1">
    <citation type="submission" date="2021-01" db="EMBL/GenBank/DDBJ databases">
        <authorList>
            <person name="Corre E."/>
            <person name="Pelletier E."/>
            <person name="Niang G."/>
            <person name="Scheremetjew M."/>
            <person name="Finn R."/>
            <person name="Kale V."/>
            <person name="Holt S."/>
            <person name="Cochrane G."/>
            <person name="Meng A."/>
            <person name="Brown T."/>
            <person name="Cohen L."/>
        </authorList>
    </citation>
    <scope>NUCLEOTIDE SEQUENCE</scope>
    <source>
        <strain evidence="3">PLY182g</strain>
    </source>
</reference>
<protein>
    <recommendedName>
        <fullName evidence="2">Cyclic nucleotide-binding domain-containing protein</fullName>
    </recommendedName>
</protein>
<evidence type="ECO:0000313" key="3">
    <source>
        <dbReference type="EMBL" id="CAD8621116.1"/>
    </source>
</evidence>
<dbReference type="SUPFAM" id="SSF51206">
    <property type="entry name" value="cAMP-binding domain-like"/>
    <property type="match status" value="1"/>
</dbReference>
<dbReference type="GO" id="GO:0044877">
    <property type="term" value="F:protein-containing complex binding"/>
    <property type="evidence" value="ECO:0007669"/>
    <property type="project" value="TreeGrafter"/>
</dbReference>
<dbReference type="InterPro" id="IPR018490">
    <property type="entry name" value="cNMP-bd_dom_sf"/>
</dbReference>
<dbReference type="CDD" id="cd00038">
    <property type="entry name" value="CAP_ED"/>
    <property type="match status" value="1"/>
</dbReference>
<dbReference type="InterPro" id="IPR050866">
    <property type="entry name" value="CNG_cation_channel"/>
</dbReference>
<keyword evidence="1" id="KW-0407">Ion channel</keyword>
<dbReference type="Gene3D" id="2.60.120.10">
    <property type="entry name" value="Jelly Rolls"/>
    <property type="match status" value="1"/>
</dbReference>
<evidence type="ECO:0000259" key="2">
    <source>
        <dbReference type="PROSITE" id="PS50042"/>
    </source>
</evidence>
<dbReference type="PANTHER" id="PTHR45638:SF11">
    <property type="entry name" value="CYCLIC NUCLEOTIDE-GATED CATION CHANNEL SUBUNIT A"/>
    <property type="match status" value="1"/>
</dbReference>
<proteinExistence type="predicted"/>
<dbReference type="PANTHER" id="PTHR45638">
    <property type="entry name" value="CYCLIC NUCLEOTIDE-GATED CATION CHANNEL SUBUNIT A"/>
    <property type="match status" value="1"/>
</dbReference>
<dbReference type="InterPro" id="IPR014710">
    <property type="entry name" value="RmlC-like_jellyroll"/>
</dbReference>
<sequence>MFFLQSGTVEMLRATDLMGGQRVVERLTAMSYFGEIAVVSQVPGQRREASVRAVTFCCLFAFTRQQLQRLFVLFPEAADKLKQQANARLNKVNARLQLKQYFRLALLAVRLNNEGVTKPLALVHDKRHTGAIEDVQPDAELYDCSC</sequence>
<dbReference type="EMBL" id="HBEY01050961">
    <property type="protein sequence ID" value="CAD8621116.1"/>
    <property type="molecule type" value="Transcribed_RNA"/>
</dbReference>
<evidence type="ECO:0000256" key="1">
    <source>
        <dbReference type="ARBA" id="ARBA00023286"/>
    </source>
</evidence>
<dbReference type="AlphaFoldDB" id="A0A7S0QBE0"/>
<feature type="domain" description="Cyclic nucleotide-binding" evidence="2">
    <location>
        <begin position="1"/>
        <end position="71"/>
    </location>
</feature>
<dbReference type="InterPro" id="IPR000595">
    <property type="entry name" value="cNMP-bd_dom"/>
</dbReference>
<keyword evidence="1" id="KW-1071">Ligand-gated ion channel</keyword>
<name>A0A7S0QBE0_9EUKA</name>
<organism evidence="3">
    <name type="scientific">Coccolithus braarudii</name>
    <dbReference type="NCBI Taxonomy" id="221442"/>
    <lineage>
        <taxon>Eukaryota</taxon>
        <taxon>Haptista</taxon>
        <taxon>Haptophyta</taxon>
        <taxon>Prymnesiophyceae</taxon>
        <taxon>Coccolithales</taxon>
        <taxon>Coccolithaceae</taxon>
        <taxon>Coccolithus</taxon>
    </lineage>
</organism>
<dbReference type="PROSITE" id="PS50042">
    <property type="entry name" value="CNMP_BINDING_3"/>
    <property type="match status" value="1"/>
</dbReference>
<keyword evidence="1" id="KW-0813">Transport</keyword>
<dbReference type="Pfam" id="PF00027">
    <property type="entry name" value="cNMP_binding"/>
    <property type="match status" value="1"/>
</dbReference>
<gene>
    <name evidence="3" type="ORF">CPEL01642_LOCUS24499</name>
</gene>
<keyword evidence="1" id="KW-0406">Ion transport</keyword>